<protein>
    <recommendedName>
        <fullName evidence="3">DUF4403 family protein</fullName>
    </recommendedName>
</protein>
<sequence length="275" mass="30272">MMPLLASAHDGSLFHLQFDKELPAGHQEQMRQWLQCRAEKLFMTDVTYAWPETGEHIVLSLPRQSPQVLVESPQAVSVRIPGGIVALVGLKEPPPLPPGLWSQPADGGLRVHGFIDPAVLSLAISKHLQGSIFKLLKGSSRMQSLTLSTQDTQLVLIARLIGGNNLQGLLVIRGTPRFAMENGSVRMKVDDVAVTYNDEPDGLLQAAIQNQRLWNLDGELATVAKKAEAFFESQLSPDARAEVKPRQDLRLKVAQGLLHFSFSLDVTLTYKSTQK</sequence>
<evidence type="ECO:0000313" key="2">
    <source>
        <dbReference type="Proteomes" id="UP000272888"/>
    </source>
</evidence>
<keyword evidence="2" id="KW-1185">Reference proteome</keyword>
<gene>
    <name evidence="1" type="ORF">D7V93_08415</name>
</gene>
<comment type="caution">
    <text evidence="1">The sequence shown here is derived from an EMBL/GenBank/DDBJ whole genome shotgun (WGS) entry which is preliminary data.</text>
</comment>
<dbReference type="EMBL" id="RAWB01000060">
    <property type="protein sequence ID" value="RKH63700.1"/>
    <property type="molecule type" value="Genomic_DNA"/>
</dbReference>
<evidence type="ECO:0000313" key="1">
    <source>
        <dbReference type="EMBL" id="RKH63700.1"/>
    </source>
</evidence>
<reference evidence="2" key="1">
    <citation type="submission" date="2018-09" db="EMBL/GenBank/DDBJ databases">
        <authorList>
            <person name="Livingstone P.G."/>
            <person name="Whitworth D.E."/>
        </authorList>
    </citation>
    <scope>NUCLEOTIDE SEQUENCE [LARGE SCALE GENOMIC DNA]</scope>
    <source>
        <strain evidence="2">CA051B</strain>
    </source>
</reference>
<evidence type="ECO:0008006" key="3">
    <source>
        <dbReference type="Google" id="ProtNLM"/>
    </source>
</evidence>
<name>A0A3A8Q9J6_9BACT</name>
<accession>A0A3A8Q9J6</accession>
<dbReference type="AlphaFoldDB" id="A0A3A8Q9J6"/>
<organism evidence="1 2">
    <name type="scientific">Corallococcus llansteffanensis</name>
    <dbReference type="NCBI Taxonomy" id="2316731"/>
    <lineage>
        <taxon>Bacteria</taxon>
        <taxon>Pseudomonadati</taxon>
        <taxon>Myxococcota</taxon>
        <taxon>Myxococcia</taxon>
        <taxon>Myxococcales</taxon>
        <taxon>Cystobacterineae</taxon>
        <taxon>Myxococcaceae</taxon>
        <taxon>Corallococcus</taxon>
    </lineage>
</organism>
<dbReference type="Proteomes" id="UP000272888">
    <property type="component" value="Unassembled WGS sequence"/>
</dbReference>
<proteinExistence type="predicted"/>